<dbReference type="PANTHER" id="PTHR43792">
    <property type="entry name" value="GNAT FAMILY, PUTATIVE (AFU_ORTHOLOGUE AFUA_3G00765)-RELATED-RELATED"/>
    <property type="match status" value="1"/>
</dbReference>
<dbReference type="PANTHER" id="PTHR43792:SF1">
    <property type="entry name" value="N-ACETYLTRANSFERASE DOMAIN-CONTAINING PROTEIN"/>
    <property type="match status" value="1"/>
</dbReference>
<sequence>MSEIQDSRVAIKTTLPVFPLPPNEQRRAILTERLLLRPFNNDEEDAQSLNSLRSEPDTMKWSSQGRPDKDLAETKRNAFVQMVPPNDTQRFIWLICLKSTGEFIGLGGVKDWVGDLGWPEAGYMLMEKAWGQGYATEFLRAFLEAWWALPRQETEITVDVSTVVGNAEKKQEVVFARTGSSHSSSQNVLKKAGFQVVKERDQADPRDPTKRMTIFSYIAKKK</sequence>
<evidence type="ECO:0000313" key="4">
    <source>
        <dbReference type="Proteomes" id="UP000766486"/>
    </source>
</evidence>
<dbReference type="EMBL" id="CABFNS010000064">
    <property type="protein sequence ID" value="VUC20098.1"/>
    <property type="molecule type" value="Genomic_DNA"/>
</dbReference>
<keyword evidence="4" id="KW-1185">Reference proteome</keyword>
<gene>
    <name evidence="3" type="ORF">CLO192961_LOCUS11880</name>
</gene>
<comment type="caution">
    <text evidence="3">The sequence shown here is derived from an EMBL/GenBank/DDBJ whole genome shotgun (WGS) entry which is preliminary data.</text>
</comment>
<name>A0ABY6TQX4_BIOOC</name>
<dbReference type="SUPFAM" id="SSF55729">
    <property type="entry name" value="Acyl-CoA N-acyltransferases (Nat)"/>
    <property type="match status" value="1"/>
</dbReference>
<dbReference type="InterPro" id="IPR000182">
    <property type="entry name" value="GNAT_dom"/>
</dbReference>
<protein>
    <recommendedName>
        <fullName evidence="2">N-acetyltransferase domain-containing protein</fullName>
    </recommendedName>
</protein>
<proteinExistence type="predicted"/>
<reference evidence="3 4" key="1">
    <citation type="submission" date="2019-06" db="EMBL/GenBank/DDBJ databases">
        <authorList>
            <person name="Broberg M."/>
        </authorList>
    </citation>
    <scope>NUCLEOTIDE SEQUENCE [LARGE SCALE GENOMIC DNA]</scope>
</reference>
<dbReference type="Proteomes" id="UP000766486">
    <property type="component" value="Unassembled WGS sequence"/>
</dbReference>
<dbReference type="InterPro" id="IPR016181">
    <property type="entry name" value="Acyl_CoA_acyltransferase"/>
</dbReference>
<accession>A0ABY6TQX4</accession>
<dbReference type="InterPro" id="IPR051531">
    <property type="entry name" value="N-acetyltransferase"/>
</dbReference>
<feature type="domain" description="N-acetyltransferase" evidence="2">
    <location>
        <begin position="33"/>
        <end position="195"/>
    </location>
</feature>
<dbReference type="Pfam" id="PF13302">
    <property type="entry name" value="Acetyltransf_3"/>
    <property type="match status" value="1"/>
</dbReference>
<organism evidence="3 4">
    <name type="scientific">Bionectria ochroleuca</name>
    <name type="common">Gliocladium roseum</name>
    <dbReference type="NCBI Taxonomy" id="29856"/>
    <lineage>
        <taxon>Eukaryota</taxon>
        <taxon>Fungi</taxon>
        <taxon>Dikarya</taxon>
        <taxon>Ascomycota</taxon>
        <taxon>Pezizomycotina</taxon>
        <taxon>Sordariomycetes</taxon>
        <taxon>Hypocreomycetidae</taxon>
        <taxon>Hypocreales</taxon>
        <taxon>Bionectriaceae</taxon>
        <taxon>Clonostachys</taxon>
    </lineage>
</organism>
<feature type="region of interest" description="Disordered" evidence="1">
    <location>
        <begin position="45"/>
        <end position="69"/>
    </location>
</feature>
<evidence type="ECO:0000256" key="1">
    <source>
        <dbReference type="SAM" id="MobiDB-lite"/>
    </source>
</evidence>
<evidence type="ECO:0000313" key="3">
    <source>
        <dbReference type="EMBL" id="VUC20098.1"/>
    </source>
</evidence>
<dbReference type="Gene3D" id="3.40.630.30">
    <property type="match status" value="1"/>
</dbReference>
<evidence type="ECO:0000259" key="2">
    <source>
        <dbReference type="Pfam" id="PF13302"/>
    </source>
</evidence>